<dbReference type="GO" id="GO:0007165">
    <property type="term" value="P:signal transduction"/>
    <property type="evidence" value="ECO:0007669"/>
    <property type="project" value="UniProtKB-KW"/>
</dbReference>
<protein>
    <recommendedName>
        <fullName evidence="9">Odorant receptor</fullName>
    </recommendedName>
</protein>
<comment type="subcellular location">
    <subcellularLocation>
        <location evidence="9">Cell membrane</location>
        <topology evidence="9">Multi-pass membrane protein</topology>
    </subcellularLocation>
    <subcellularLocation>
        <location evidence="1">Membrane</location>
        <topology evidence="1">Multi-pass membrane protein</topology>
    </subcellularLocation>
</comment>
<evidence type="ECO:0000256" key="5">
    <source>
        <dbReference type="ARBA" id="ARBA00022989"/>
    </source>
</evidence>
<sequence length="413" mass="47011">MIDKVAPGKSYIAFNLKCLTYLGTWNPWNDRRRWVYNVYTFVMLFVMASRINGYIITARALQHNFLQQTLMLVVISTFSVGLLKHINTLWHHSNVLFLARLLAWERSTICSTQVALYRDEVLRKTMKFTKNVTLIWLCLGTFDLPLFYRECLDENHRTINHLPISYTVLRNLLEPLNFLVILLIDFLTFLIYCCSIISNDCLFLALMLHIAAQFKILNFRLKTCTAVDDDYQIGDEFDTNSIGTKGPKHSAPYSSPNHQLIICIQHYQKIFGMMRVLRKIYGLILLPQLISSTSLITFVGIHVFVTKTVNLGDPSSAAVVVLTLFSALIQLGIYCLAGNSIIVASDLTALAAYNCQWYREDSAFKTKMLIFLSMSKRPMSISAIGLFELSCITLKNVLAKSYSAMAVLQKSAE</sequence>
<keyword evidence="8 9" id="KW-0807">Transducer</keyword>
<keyword evidence="5 9" id="KW-1133">Transmembrane helix</keyword>
<dbReference type="GO" id="GO:0005549">
    <property type="term" value="F:odorant binding"/>
    <property type="evidence" value="ECO:0007669"/>
    <property type="project" value="InterPro"/>
</dbReference>
<evidence type="ECO:0000256" key="1">
    <source>
        <dbReference type="ARBA" id="ARBA00004141"/>
    </source>
</evidence>
<dbReference type="GO" id="GO:0004984">
    <property type="term" value="F:olfactory receptor activity"/>
    <property type="evidence" value="ECO:0007669"/>
    <property type="project" value="InterPro"/>
</dbReference>
<evidence type="ECO:0000313" key="11">
    <source>
        <dbReference type="RefSeq" id="XP_011310375.1"/>
    </source>
</evidence>
<feature type="transmembrane region" description="Helical" evidence="9">
    <location>
        <begin position="65"/>
        <end position="83"/>
    </location>
</feature>
<keyword evidence="10" id="KW-1185">Reference proteome</keyword>
<keyword evidence="7 9" id="KW-0675">Receptor</keyword>
<reference evidence="11" key="1">
    <citation type="submission" date="2025-08" db="UniProtKB">
        <authorList>
            <consortium name="RefSeq"/>
        </authorList>
    </citation>
    <scope>IDENTIFICATION</scope>
    <source>
        <strain evidence="11">USDA-PBARC FA_bdor</strain>
        <tissue evidence="11">Whole organism</tissue>
    </source>
</reference>
<keyword evidence="2 9" id="KW-0716">Sensory transduction</keyword>
<dbReference type="AlphaFoldDB" id="A0A9R1TJ43"/>
<evidence type="ECO:0000256" key="8">
    <source>
        <dbReference type="ARBA" id="ARBA00023224"/>
    </source>
</evidence>
<keyword evidence="6 9" id="KW-0472">Membrane</keyword>
<dbReference type="Proteomes" id="UP000694866">
    <property type="component" value="Unplaced"/>
</dbReference>
<keyword evidence="3 9" id="KW-0812">Transmembrane</keyword>
<dbReference type="Pfam" id="PF02949">
    <property type="entry name" value="7tm_6"/>
    <property type="match status" value="1"/>
</dbReference>
<comment type="caution">
    <text evidence="9">Lacks conserved residue(s) required for the propagation of feature annotation.</text>
</comment>
<evidence type="ECO:0000256" key="3">
    <source>
        <dbReference type="ARBA" id="ARBA00022692"/>
    </source>
</evidence>
<evidence type="ECO:0000256" key="9">
    <source>
        <dbReference type="RuleBase" id="RU351113"/>
    </source>
</evidence>
<feature type="transmembrane region" description="Helical" evidence="9">
    <location>
        <begin position="280"/>
        <end position="305"/>
    </location>
</feature>
<dbReference type="PANTHER" id="PTHR21137:SF42">
    <property type="entry name" value="ODORANT RECEPTOR 83A"/>
    <property type="match status" value="1"/>
</dbReference>
<evidence type="ECO:0000256" key="2">
    <source>
        <dbReference type="ARBA" id="ARBA00022606"/>
    </source>
</evidence>
<comment type="similarity">
    <text evidence="9">Belongs to the insect chemoreceptor superfamily. Heteromeric odorant receptor channel (TC 1.A.69) family.</text>
</comment>
<organism evidence="10 11">
    <name type="scientific">Fopius arisanus</name>
    <dbReference type="NCBI Taxonomy" id="64838"/>
    <lineage>
        <taxon>Eukaryota</taxon>
        <taxon>Metazoa</taxon>
        <taxon>Ecdysozoa</taxon>
        <taxon>Arthropoda</taxon>
        <taxon>Hexapoda</taxon>
        <taxon>Insecta</taxon>
        <taxon>Pterygota</taxon>
        <taxon>Neoptera</taxon>
        <taxon>Endopterygota</taxon>
        <taxon>Hymenoptera</taxon>
        <taxon>Apocrita</taxon>
        <taxon>Ichneumonoidea</taxon>
        <taxon>Braconidae</taxon>
        <taxon>Opiinae</taxon>
        <taxon>Fopius</taxon>
    </lineage>
</organism>
<dbReference type="GeneID" id="105270852"/>
<evidence type="ECO:0000256" key="6">
    <source>
        <dbReference type="ARBA" id="ARBA00023136"/>
    </source>
</evidence>
<evidence type="ECO:0000256" key="7">
    <source>
        <dbReference type="ARBA" id="ARBA00023170"/>
    </source>
</evidence>
<feature type="transmembrane region" description="Helical" evidence="9">
    <location>
        <begin position="317"/>
        <end position="337"/>
    </location>
</feature>
<feature type="transmembrane region" description="Helical" evidence="9">
    <location>
        <begin position="128"/>
        <end position="148"/>
    </location>
</feature>
<evidence type="ECO:0000256" key="4">
    <source>
        <dbReference type="ARBA" id="ARBA00022725"/>
    </source>
</evidence>
<gene>
    <name evidence="11" type="primary">LOC105270852</name>
</gene>
<feature type="transmembrane region" description="Helical" evidence="9">
    <location>
        <begin position="34"/>
        <end position="53"/>
    </location>
</feature>
<dbReference type="RefSeq" id="XP_011310375.1">
    <property type="nucleotide sequence ID" value="XM_011312073.1"/>
</dbReference>
<name>A0A9R1TJ43_9HYME</name>
<evidence type="ECO:0000313" key="10">
    <source>
        <dbReference type="Proteomes" id="UP000694866"/>
    </source>
</evidence>
<dbReference type="OrthoDB" id="7685856at2759"/>
<dbReference type="PANTHER" id="PTHR21137">
    <property type="entry name" value="ODORANT RECEPTOR"/>
    <property type="match status" value="1"/>
</dbReference>
<keyword evidence="4 9" id="KW-0552">Olfaction</keyword>
<feature type="transmembrane region" description="Helical" evidence="9">
    <location>
        <begin position="179"/>
        <end position="212"/>
    </location>
</feature>
<accession>A0A9R1TJ43</accession>
<proteinExistence type="inferred from homology"/>
<dbReference type="InterPro" id="IPR004117">
    <property type="entry name" value="7tm6_olfct_rcpt"/>
</dbReference>
<dbReference type="GO" id="GO:0005886">
    <property type="term" value="C:plasma membrane"/>
    <property type="evidence" value="ECO:0007669"/>
    <property type="project" value="UniProtKB-SubCell"/>
</dbReference>